<reference evidence="1" key="2">
    <citation type="journal article" date="2015" name="Fish Shellfish Immunol.">
        <title>Early steps in the European eel (Anguilla anguilla)-Vibrio vulnificus interaction in the gills: Role of the RtxA13 toxin.</title>
        <authorList>
            <person name="Callol A."/>
            <person name="Pajuelo D."/>
            <person name="Ebbesson L."/>
            <person name="Teles M."/>
            <person name="MacKenzie S."/>
            <person name="Amaro C."/>
        </authorList>
    </citation>
    <scope>NUCLEOTIDE SEQUENCE</scope>
</reference>
<accession>A0A0E9X6B7</accession>
<dbReference type="AlphaFoldDB" id="A0A0E9X6B7"/>
<evidence type="ECO:0000313" key="1">
    <source>
        <dbReference type="EMBL" id="JAH97410.1"/>
    </source>
</evidence>
<protein>
    <submittedName>
        <fullName evidence="1">Uncharacterized protein</fullName>
    </submittedName>
</protein>
<proteinExistence type="predicted"/>
<organism evidence="1">
    <name type="scientific">Anguilla anguilla</name>
    <name type="common">European freshwater eel</name>
    <name type="synonym">Muraena anguilla</name>
    <dbReference type="NCBI Taxonomy" id="7936"/>
    <lineage>
        <taxon>Eukaryota</taxon>
        <taxon>Metazoa</taxon>
        <taxon>Chordata</taxon>
        <taxon>Craniata</taxon>
        <taxon>Vertebrata</taxon>
        <taxon>Euteleostomi</taxon>
        <taxon>Actinopterygii</taxon>
        <taxon>Neopterygii</taxon>
        <taxon>Teleostei</taxon>
        <taxon>Anguilliformes</taxon>
        <taxon>Anguillidae</taxon>
        <taxon>Anguilla</taxon>
    </lineage>
</organism>
<reference evidence="1" key="1">
    <citation type="submission" date="2014-11" db="EMBL/GenBank/DDBJ databases">
        <authorList>
            <person name="Amaro Gonzalez C."/>
        </authorList>
    </citation>
    <scope>NUCLEOTIDE SEQUENCE</scope>
</reference>
<dbReference type="EMBL" id="GBXM01011167">
    <property type="protein sequence ID" value="JAH97410.1"/>
    <property type="molecule type" value="Transcribed_RNA"/>
</dbReference>
<sequence>MYAQLHLCISYYDNVLGAGVFTSGREISLLHYIYNRKKVDNKCYCNHKYKYFVYFTA</sequence>
<name>A0A0E9X6B7_ANGAN</name>